<keyword evidence="1" id="KW-1133">Transmembrane helix</keyword>
<evidence type="ECO:0000313" key="3">
    <source>
        <dbReference type="Proteomes" id="UP000094008"/>
    </source>
</evidence>
<name>A0A1A0W718_MYCPR</name>
<dbReference type="PANTHER" id="PTHR36974:SF1">
    <property type="entry name" value="DOXX FAMILY MEMBRANE PROTEIN"/>
    <property type="match status" value="1"/>
</dbReference>
<keyword evidence="1" id="KW-0812">Transmembrane</keyword>
<dbReference type="RefSeq" id="WP_044518576.1">
    <property type="nucleotide sequence ID" value="NZ_JBLVUM010000002.1"/>
</dbReference>
<dbReference type="AlphaFoldDB" id="A0A1A0W718"/>
<feature type="transmembrane region" description="Helical" evidence="1">
    <location>
        <begin position="12"/>
        <end position="27"/>
    </location>
</feature>
<evidence type="ECO:0008006" key="4">
    <source>
        <dbReference type="Google" id="ProtNLM"/>
    </source>
</evidence>
<organism evidence="2 3">
    <name type="scientific">Mycolicibacterium peregrinum</name>
    <name type="common">Mycobacterium peregrinum</name>
    <dbReference type="NCBI Taxonomy" id="43304"/>
    <lineage>
        <taxon>Bacteria</taxon>
        <taxon>Bacillati</taxon>
        <taxon>Actinomycetota</taxon>
        <taxon>Actinomycetes</taxon>
        <taxon>Mycobacteriales</taxon>
        <taxon>Mycobacteriaceae</taxon>
        <taxon>Mycolicibacterium</taxon>
    </lineage>
</organism>
<comment type="caution">
    <text evidence="2">The sequence shown here is derived from an EMBL/GenBank/DDBJ whole genome shotgun (WGS) entry which is preliminary data.</text>
</comment>
<dbReference type="OrthoDB" id="4763102at2"/>
<feature type="transmembrane region" description="Helical" evidence="1">
    <location>
        <begin position="47"/>
        <end position="64"/>
    </location>
</feature>
<accession>A0A1A0W718</accession>
<reference evidence="3" key="1">
    <citation type="submission" date="2016-06" db="EMBL/GenBank/DDBJ databases">
        <authorList>
            <person name="Sutton G."/>
            <person name="Brinkac L."/>
            <person name="Sanka R."/>
            <person name="Adams M."/>
            <person name="Lau E."/>
            <person name="Mehaffy C."/>
            <person name="Tameris M."/>
            <person name="Hatherill M."/>
            <person name="Hanekom W."/>
            <person name="Mahomed H."/>
            <person name="Mcshane H."/>
        </authorList>
    </citation>
    <scope>NUCLEOTIDE SEQUENCE [LARGE SCALE GENOMIC DNA]</scope>
    <source>
        <strain evidence="3">852002-10433_SCH5171157</strain>
    </source>
</reference>
<dbReference type="PANTHER" id="PTHR36974">
    <property type="entry name" value="MEMBRANE PROTEIN-RELATED"/>
    <property type="match status" value="1"/>
</dbReference>
<keyword evidence="1" id="KW-0472">Membrane</keyword>
<evidence type="ECO:0000256" key="1">
    <source>
        <dbReference type="SAM" id="Phobius"/>
    </source>
</evidence>
<dbReference type="EMBL" id="LZSY01000080">
    <property type="protein sequence ID" value="OBB91941.1"/>
    <property type="molecule type" value="Genomic_DNA"/>
</dbReference>
<dbReference type="Proteomes" id="UP000094008">
    <property type="component" value="Unassembled WGS sequence"/>
</dbReference>
<evidence type="ECO:0000313" key="2">
    <source>
        <dbReference type="EMBL" id="OBB91941.1"/>
    </source>
</evidence>
<gene>
    <name evidence="2" type="ORF">A5779_22780</name>
</gene>
<sequence>MTTPDPTRTARIVLGTAFTGAGIAHVVKHEFFESLVPESMSKWRKPISAVTAVIQFVGGISMFIPRLRGLARWTNLAMLVPTLPAAVAQTRHPDQMRALGVDPKLVIARIPAQALVAAATWWATRPPTAEQHQLPI</sequence>
<proteinExistence type="predicted"/>
<protein>
    <recommendedName>
        <fullName evidence="4">DoxX family protein</fullName>
    </recommendedName>
</protein>